<dbReference type="SUPFAM" id="SSF53756">
    <property type="entry name" value="UDP-Glycosyltransferase/glycogen phosphorylase"/>
    <property type="match status" value="1"/>
</dbReference>
<evidence type="ECO:0000313" key="6">
    <source>
        <dbReference type="EnsemblMetazoa" id="ASTEI06700-PA"/>
    </source>
</evidence>
<reference evidence="7" key="1">
    <citation type="journal article" date="2014" name="Genome Biol.">
        <title>Genome analysis of a major urban malaria vector mosquito, Anopheles stephensi.</title>
        <authorList>
            <person name="Jiang X."/>
            <person name="Peery A."/>
            <person name="Hall A.B."/>
            <person name="Sharma A."/>
            <person name="Chen X.G."/>
            <person name="Waterhouse R.M."/>
            <person name="Komissarov A."/>
            <person name="Riehle M.M."/>
            <person name="Shouche Y."/>
            <person name="Sharakhova M.V."/>
            <person name="Lawson D."/>
            <person name="Pakpour N."/>
            <person name="Arensburger P."/>
            <person name="Davidson V.L."/>
            <person name="Eiglmeier K."/>
            <person name="Emrich S."/>
            <person name="George P."/>
            <person name="Kennedy R.C."/>
            <person name="Mane S.P."/>
            <person name="Maslen G."/>
            <person name="Oringanje C."/>
            <person name="Qi Y."/>
            <person name="Settlage R."/>
            <person name="Tojo M."/>
            <person name="Tubio J.M."/>
            <person name="Unger M.F."/>
            <person name="Wang B."/>
            <person name="Vernick K.D."/>
            <person name="Ribeiro J.M."/>
            <person name="James A.A."/>
            <person name="Michel K."/>
            <person name="Riehle M.A."/>
            <person name="Luckhart S."/>
            <person name="Sharakhov I.V."/>
            <person name="Tu Z."/>
        </authorList>
    </citation>
    <scope>NUCLEOTIDE SEQUENCE [LARGE SCALE GENOMIC DNA]</scope>
    <source>
        <strain evidence="7">Indian</strain>
    </source>
</reference>
<protein>
    <recommendedName>
        <fullName evidence="5">UDP-glucuronosyltransferase</fullName>
        <ecNumber evidence="5">2.4.1.17</ecNumber>
    </recommendedName>
</protein>
<reference evidence="6" key="2">
    <citation type="submission" date="2020-05" db="UniProtKB">
        <authorList>
            <consortium name="EnsemblMetazoa"/>
        </authorList>
    </citation>
    <scope>IDENTIFICATION</scope>
    <source>
        <strain evidence="6">Indian</strain>
    </source>
</reference>
<dbReference type="AlphaFoldDB" id="A0A182YE14"/>
<evidence type="ECO:0000256" key="2">
    <source>
        <dbReference type="ARBA" id="ARBA00022676"/>
    </source>
</evidence>
<name>A0A182YE14_ANOST</name>
<dbReference type="STRING" id="30069.A0A182YE14"/>
<keyword evidence="3 4" id="KW-0808">Transferase</keyword>
<dbReference type="EnsemblMetazoa" id="ASTEI06700-RA">
    <property type="protein sequence ID" value="ASTEI06700-PA"/>
    <property type="gene ID" value="ASTEI06700"/>
</dbReference>
<dbReference type="EC" id="2.4.1.17" evidence="5"/>
<evidence type="ECO:0000256" key="1">
    <source>
        <dbReference type="ARBA" id="ARBA00009995"/>
    </source>
</evidence>
<dbReference type="OMA" id="SHFLWSQ"/>
<evidence type="ECO:0000313" key="7">
    <source>
        <dbReference type="Proteomes" id="UP000076408"/>
    </source>
</evidence>
<keyword evidence="2 4" id="KW-0328">Glycosyltransferase</keyword>
<comment type="catalytic activity">
    <reaction evidence="5">
        <text>glucuronate acceptor + UDP-alpha-D-glucuronate = acceptor beta-D-glucuronoside + UDP + H(+)</text>
        <dbReference type="Rhea" id="RHEA:21032"/>
        <dbReference type="ChEBI" id="CHEBI:15378"/>
        <dbReference type="ChEBI" id="CHEBI:58052"/>
        <dbReference type="ChEBI" id="CHEBI:58223"/>
        <dbReference type="ChEBI" id="CHEBI:132367"/>
        <dbReference type="ChEBI" id="CHEBI:132368"/>
        <dbReference type="EC" id="2.4.1.17"/>
    </reaction>
</comment>
<dbReference type="InterPro" id="IPR035595">
    <property type="entry name" value="UDP_glycos_trans_CS"/>
</dbReference>
<dbReference type="InterPro" id="IPR002213">
    <property type="entry name" value="UDP_glucos_trans"/>
</dbReference>
<dbReference type="GO" id="GO:0016020">
    <property type="term" value="C:membrane"/>
    <property type="evidence" value="ECO:0007669"/>
    <property type="project" value="UniProtKB-SubCell"/>
</dbReference>
<feature type="transmembrane region" description="Helical" evidence="5">
    <location>
        <begin position="487"/>
        <end position="506"/>
    </location>
</feature>
<sequence>MAPCDDIYHSFDNIACGSSYRQFAAQQHSLHKCCCIAESLSMFAKAQANTGHNVTLLSIYKEGSEHNLHFLKLHEVDEALSKDQTIDYLSLHLMSPTELLATFADLEYMVCEYALSSKQLLALLNYPKNFTFQLVIHDHLAGPCLLLLVERFNFPPLVMASATNVLSSVEPILGLPLYPGFVSSYLRDLATPSGYWQRCYNLMLTVYELLLKQYYSNPQIDRLVKSRVKNVSNVSHLETKALMVLMNSIDLLDQTEPYIWRVVNVGGLHITAPKQLRPLFYQLSNKTHSKCVYISFGSNVKINSFSNPLAKSITTLARLLPEVMFLWKVDISHPLADDIIPGNMITFDWFPQNDLLGSGMVDVFVTHGGLLSVQESVWYGIPMLGIPNYADQYQNVQRIERLGIGKKLLLEDVNPDTLRKKLLDVMEDARYKQAATAMSQIIRDKQVTPQMKALWVVEWALRNHNKTSQLLDDLNRVGYMQKYSVDVLATFIFLLCFAILTSYRAARALVCFVIGRLNGENKHKIE</sequence>
<dbReference type="CDD" id="cd03784">
    <property type="entry name" value="GT1_Gtf-like"/>
    <property type="match status" value="1"/>
</dbReference>
<dbReference type="PROSITE" id="PS00375">
    <property type="entry name" value="UDPGT"/>
    <property type="match status" value="1"/>
</dbReference>
<keyword evidence="5" id="KW-0472">Membrane</keyword>
<keyword evidence="7" id="KW-1185">Reference proteome</keyword>
<dbReference type="PANTHER" id="PTHR48043">
    <property type="entry name" value="EG:EG0003.4 PROTEIN-RELATED"/>
    <property type="match status" value="1"/>
</dbReference>
<dbReference type="VEuPathDB" id="VectorBase:ASTEI20_032662"/>
<proteinExistence type="inferred from homology"/>
<dbReference type="Proteomes" id="UP000076408">
    <property type="component" value="Unassembled WGS sequence"/>
</dbReference>
<dbReference type="VEuPathDB" id="VectorBase:ASTEI06700"/>
<keyword evidence="5" id="KW-1133">Transmembrane helix</keyword>
<dbReference type="GO" id="GO:0015020">
    <property type="term" value="F:glucuronosyltransferase activity"/>
    <property type="evidence" value="ECO:0007669"/>
    <property type="project" value="UniProtKB-EC"/>
</dbReference>
<comment type="similarity">
    <text evidence="1 4">Belongs to the UDP-glycosyltransferase family.</text>
</comment>
<dbReference type="PANTHER" id="PTHR48043:SF145">
    <property type="entry name" value="FI06409P-RELATED"/>
    <property type="match status" value="1"/>
</dbReference>
<dbReference type="Gene3D" id="3.40.50.2000">
    <property type="entry name" value="Glycogen Phosphorylase B"/>
    <property type="match status" value="1"/>
</dbReference>
<accession>A0A182YE14</accession>
<dbReference type="VEuPathDB" id="VectorBase:ASTE006723"/>
<dbReference type="InterPro" id="IPR050271">
    <property type="entry name" value="UDP-glycosyltransferase"/>
</dbReference>
<dbReference type="Pfam" id="PF00201">
    <property type="entry name" value="UDPGT"/>
    <property type="match status" value="1"/>
</dbReference>
<evidence type="ECO:0000256" key="3">
    <source>
        <dbReference type="ARBA" id="ARBA00022679"/>
    </source>
</evidence>
<evidence type="ECO:0000256" key="5">
    <source>
        <dbReference type="RuleBase" id="RU362059"/>
    </source>
</evidence>
<keyword evidence="5" id="KW-0812">Transmembrane</keyword>
<organism evidence="6 7">
    <name type="scientific">Anopheles stephensi</name>
    <name type="common">Indo-Pakistan malaria mosquito</name>
    <dbReference type="NCBI Taxonomy" id="30069"/>
    <lineage>
        <taxon>Eukaryota</taxon>
        <taxon>Metazoa</taxon>
        <taxon>Ecdysozoa</taxon>
        <taxon>Arthropoda</taxon>
        <taxon>Hexapoda</taxon>
        <taxon>Insecta</taxon>
        <taxon>Pterygota</taxon>
        <taxon>Neoptera</taxon>
        <taxon>Endopterygota</taxon>
        <taxon>Diptera</taxon>
        <taxon>Nematocera</taxon>
        <taxon>Culicoidea</taxon>
        <taxon>Culicidae</taxon>
        <taxon>Anophelinae</taxon>
        <taxon>Anopheles</taxon>
    </lineage>
</organism>
<evidence type="ECO:0000256" key="4">
    <source>
        <dbReference type="RuleBase" id="RU003718"/>
    </source>
</evidence>
<comment type="subcellular location">
    <subcellularLocation>
        <location evidence="5">Membrane</location>
        <topology evidence="5">Single-pass membrane protein</topology>
    </subcellularLocation>
</comment>
<dbReference type="FunFam" id="3.40.50.2000:FF:000021">
    <property type="entry name" value="UDP-glucuronosyltransferase"/>
    <property type="match status" value="1"/>
</dbReference>